<dbReference type="GO" id="GO:0005829">
    <property type="term" value="C:cytosol"/>
    <property type="evidence" value="ECO:0007669"/>
    <property type="project" value="UniProtKB-SubCell"/>
</dbReference>
<evidence type="ECO:0000256" key="10">
    <source>
        <dbReference type="ARBA" id="ARBA00039054"/>
    </source>
</evidence>
<protein>
    <recommendedName>
        <fullName evidence="11">Selenocysteine lyase</fullName>
        <ecNumber evidence="10">4.4.1.16</ecNumber>
    </recommendedName>
</protein>
<dbReference type="GO" id="GO:0016740">
    <property type="term" value="F:transferase activity"/>
    <property type="evidence" value="ECO:0007669"/>
    <property type="project" value="UniProtKB-KW"/>
</dbReference>
<dbReference type="Gene3D" id="3.40.640.10">
    <property type="entry name" value="Type I PLP-dependent aspartate aminotransferase-like (Major domain)"/>
    <property type="match status" value="1"/>
</dbReference>
<dbReference type="SUPFAM" id="SSF53383">
    <property type="entry name" value="PLP-dependent transferases"/>
    <property type="match status" value="1"/>
</dbReference>
<dbReference type="PANTHER" id="PTHR11601:SF62">
    <property type="entry name" value="SELENOCYSTEINE LYASE"/>
    <property type="match status" value="1"/>
</dbReference>
<feature type="region of interest" description="Disordered" evidence="12">
    <location>
        <begin position="393"/>
        <end position="438"/>
    </location>
</feature>
<evidence type="ECO:0000256" key="9">
    <source>
        <dbReference type="ARBA" id="ARBA00037407"/>
    </source>
</evidence>
<comment type="similarity">
    <text evidence="3">Belongs to the class-V pyridoxal-phosphate-dependent aminotransferase family.</text>
</comment>
<dbReference type="Pfam" id="PF00266">
    <property type="entry name" value="Aminotran_5"/>
    <property type="match status" value="1"/>
</dbReference>
<evidence type="ECO:0000256" key="5">
    <source>
        <dbReference type="ARBA" id="ARBA00022490"/>
    </source>
</evidence>
<comment type="caution">
    <text evidence="14">The sequence shown here is derived from an EMBL/GenBank/DDBJ whole genome shotgun (WGS) entry which is preliminary data.</text>
</comment>
<feature type="compositionally biased region" description="Basic residues" evidence="12">
    <location>
        <begin position="417"/>
        <end position="438"/>
    </location>
</feature>
<sequence>MEKIYLDYNATTPLDSTVYEKILESLKIHWANPSSTYNSGEIANKAIENARKQIGDMINCESQEIIFTSGGTESNFMVINSIAEQFNKPTIITSNIEHPSIENPLKKLEKDGRINVIFAPVCKYGFVEPQTIKDLLTPEVKLVTIMLANNETGIIQPISEIAQVLEDYQKEHNLKDKILFHTDAAQAIGKIPVDVKKLRVDYLTIVGHKFYGPRIGAIFFNKNYPLKPIFLGGGQERNYRSGTENTAMIVGLGQAALIVKENVFGFYNHLLEVRDYFEKLLLESDFKININGKNDFSERIPNTCNFSFIGKESTGLNILFQCPQVETGLGAACHVQTREISSVSQVLLNSHIPEEIARNAMRVSMGRSTTKSEVKKVADLFFEAVKQLELLLEEDSEPESVPFPKEEKEEKEEKERKKEKKKKKEKRRSKKGIKANKE</sequence>
<dbReference type="InterPro" id="IPR016454">
    <property type="entry name" value="Cysteine_dSase"/>
</dbReference>
<dbReference type="OMA" id="YWRFGGW"/>
<dbReference type="InterPro" id="IPR000192">
    <property type="entry name" value="Aminotrans_V_dom"/>
</dbReference>
<dbReference type="InterPro" id="IPR015422">
    <property type="entry name" value="PyrdxlP-dep_Trfase_small"/>
</dbReference>
<dbReference type="PANTHER" id="PTHR11601">
    <property type="entry name" value="CYSTEINE DESULFURYLASE FAMILY MEMBER"/>
    <property type="match status" value="1"/>
</dbReference>
<dbReference type="AlphaFoldDB" id="A0A9Q0L9H5"/>
<evidence type="ECO:0000256" key="7">
    <source>
        <dbReference type="ARBA" id="ARBA00022898"/>
    </source>
</evidence>
<comment type="subunit">
    <text evidence="4">Homodimer.</text>
</comment>
<name>A0A9Q0L9H5_ANAIG</name>
<dbReference type="Gene3D" id="1.10.260.50">
    <property type="match status" value="1"/>
</dbReference>
<dbReference type="FunFam" id="3.90.1150.10:FF:000065">
    <property type="entry name" value="Selenocysteine lyase"/>
    <property type="match status" value="1"/>
</dbReference>
<feature type="compositionally biased region" description="Basic and acidic residues" evidence="12">
    <location>
        <begin position="404"/>
        <end position="416"/>
    </location>
</feature>
<dbReference type="GO" id="GO:0009000">
    <property type="term" value="F:selenocysteine lyase activity"/>
    <property type="evidence" value="ECO:0007669"/>
    <property type="project" value="UniProtKB-EC"/>
</dbReference>
<gene>
    <name evidence="14" type="ORF">M0811_12432</name>
</gene>
<comment type="function">
    <text evidence="9">Catalyzes the decomposition of L-selenocysteine to L-alanine and elemental selenium.</text>
</comment>
<evidence type="ECO:0000256" key="1">
    <source>
        <dbReference type="ARBA" id="ARBA00001933"/>
    </source>
</evidence>
<keyword evidence="7" id="KW-0663">Pyridoxal phosphate</keyword>
<reference evidence="14" key="1">
    <citation type="submission" date="2022-10" db="EMBL/GenBank/DDBJ databases">
        <title>Novel sulphate-reducing endosymbionts in the free-living metamonad Anaeramoeba.</title>
        <authorList>
            <person name="Jerlstrom-Hultqvist J."/>
            <person name="Cepicka I."/>
            <person name="Gallot-Lavallee L."/>
            <person name="Salas-Leiva D."/>
            <person name="Curtis B.A."/>
            <person name="Zahonova K."/>
            <person name="Pipaliya S."/>
            <person name="Dacks J."/>
            <person name="Roger A.J."/>
        </authorList>
    </citation>
    <scope>NUCLEOTIDE SEQUENCE</scope>
    <source>
        <strain evidence="14">BMAN</strain>
    </source>
</reference>
<comment type="cofactor">
    <cofactor evidence="1">
        <name>pyridoxal 5'-phosphate</name>
        <dbReference type="ChEBI" id="CHEBI:597326"/>
    </cofactor>
</comment>
<proteinExistence type="inferred from homology"/>
<keyword evidence="6" id="KW-0808">Transferase</keyword>
<dbReference type="Proteomes" id="UP001149090">
    <property type="component" value="Unassembled WGS sequence"/>
</dbReference>
<dbReference type="InterPro" id="IPR015421">
    <property type="entry name" value="PyrdxlP-dep_Trfase_major"/>
</dbReference>
<keyword evidence="5" id="KW-0963">Cytoplasm</keyword>
<evidence type="ECO:0000256" key="12">
    <source>
        <dbReference type="SAM" id="MobiDB-lite"/>
    </source>
</evidence>
<evidence type="ECO:0000256" key="6">
    <source>
        <dbReference type="ARBA" id="ARBA00022679"/>
    </source>
</evidence>
<evidence type="ECO:0000259" key="13">
    <source>
        <dbReference type="Pfam" id="PF00266"/>
    </source>
</evidence>
<evidence type="ECO:0000256" key="3">
    <source>
        <dbReference type="ARBA" id="ARBA00009236"/>
    </source>
</evidence>
<dbReference type="EMBL" id="JAPDFW010000117">
    <property type="protein sequence ID" value="KAJ5068320.1"/>
    <property type="molecule type" value="Genomic_DNA"/>
</dbReference>
<evidence type="ECO:0000313" key="14">
    <source>
        <dbReference type="EMBL" id="KAJ5068320.1"/>
    </source>
</evidence>
<dbReference type="PIRSF" id="PIRSF005572">
    <property type="entry name" value="NifS"/>
    <property type="match status" value="1"/>
</dbReference>
<organism evidence="14 15">
    <name type="scientific">Anaeramoeba ignava</name>
    <name type="common">Anaerobic marine amoeba</name>
    <dbReference type="NCBI Taxonomy" id="1746090"/>
    <lineage>
        <taxon>Eukaryota</taxon>
        <taxon>Metamonada</taxon>
        <taxon>Anaeramoebidae</taxon>
        <taxon>Anaeramoeba</taxon>
    </lineage>
</organism>
<keyword evidence="8 14" id="KW-0456">Lyase</keyword>
<evidence type="ECO:0000256" key="4">
    <source>
        <dbReference type="ARBA" id="ARBA00011738"/>
    </source>
</evidence>
<dbReference type="Gene3D" id="3.90.1150.10">
    <property type="entry name" value="Aspartate Aminotransferase, domain 1"/>
    <property type="match status" value="1"/>
</dbReference>
<feature type="domain" description="Aminotransferase class V" evidence="13">
    <location>
        <begin position="4"/>
        <end position="377"/>
    </location>
</feature>
<comment type="subcellular location">
    <subcellularLocation>
        <location evidence="2">Cytoplasm</location>
        <location evidence="2">Cytosol</location>
    </subcellularLocation>
</comment>
<dbReference type="InterPro" id="IPR015424">
    <property type="entry name" value="PyrdxlP-dep_Trfase"/>
</dbReference>
<keyword evidence="15" id="KW-1185">Reference proteome</keyword>
<evidence type="ECO:0000256" key="11">
    <source>
        <dbReference type="ARBA" id="ARBA00040554"/>
    </source>
</evidence>
<dbReference type="EC" id="4.4.1.16" evidence="10"/>
<dbReference type="OrthoDB" id="10250117at2759"/>
<evidence type="ECO:0000256" key="8">
    <source>
        <dbReference type="ARBA" id="ARBA00023239"/>
    </source>
</evidence>
<evidence type="ECO:0000313" key="15">
    <source>
        <dbReference type="Proteomes" id="UP001149090"/>
    </source>
</evidence>
<evidence type="ECO:0000256" key="2">
    <source>
        <dbReference type="ARBA" id="ARBA00004514"/>
    </source>
</evidence>
<accession>A0A9Q0L9H5</accession>